<dbReference type="InterPro" id="IPR009057">
    <property type="entry name" value="Homeodomain-like_sf"/>
</dbReference>
<comment type="caution">
    <text evidence="6">The sequence shown here is derived from an EMBL/GenBank/DDBJ whole genome shotgun (WGS) entry which is preliminary data.</text>
</comment>
<dbReference type="PANTHER" id="PTHR43280">
    <property type="entry name" value="ARAC-FAMILY TRANSCRIPTIONAL REGULATOR"/>
    <property type="match status" value="1"/>
</dbReference>
<dbReference type="SUPFAM" id="SSF46689">
    <property type="entry name" value="Homeodomain-like"/>
    <property type="match status" value="2"/>
</dbReference>
<evidence type="ECO:0000313" key="6">
    <source>
        <dbReference type="EMBL" id="RAV20802.1"/>
    </source>
</evidence>
<evidence type="ECO:0000256" key="2">
    <source>
        <dbReference type="ARBA" id="ARBA00023125"/>
    </source>
</evidence>
<dbReference type="PRINTS" id="PR00032">
    <property type="entry name" value="HTHARAC"/>
</dbReference>
<dbReference type="GO" id="GO:0003700">
    <property type="term" value="F:DNA-binding transcription factor activity"/>
    <property type="evidence" value="ECO:0007669"/>
    <property type="project" value="InterPro"/>
</dbReference>
<dbReference type="Pfam" id="PF01497">
    <property type="entry name" value="Peripla_BP_2"/>
    <property type="match status" value="1"/>
</dbReference>
<dbReference type="PROSITE" id="PS50983">
    <property type="entry name" value="FE_B12_PBP"/>
    <property type="match status" value="1"/>
</dbReference>
<dbReference type="AlphaFoldDB" id="A0A329MMF9"/>
<keyword evidence="3" id="KW-0804">Transcription</keyword>
<evidence type="ECO:0000313" key="7">
    <source>
        <dbReference type="Proteomes" id="UP000250369"/>
    </source>
</evidence>
<dbReference type="InterPro" id="IPR002491">
    <property type="entry name" value="ABC_transptr_periplasmic_BD"/>
</dbReference>
<reference evidence="6 7" key="1">
    <citation type="journal article" date="2009" name="Int. J. Syst. Evol. Microbiol.">
        <title>Paenibacillus contaminans sp. nov., isolated from a contaminated laboratory plate.</title>
        <authorList>
            <person name="Chou J.H."/>
            <person name="Lee J.H."/>
            <person name="Lin M.C."/>
            <person name="Chang P.S."/>
            <person name="Arun A.B."/>
            <person name="Young C.C."/>
            <person name="Chen W.M."/>
        </authorList>
    </citation>
    <scope>NUCLEOTIDE SEQUENCE [LARGE SCALE GENOMIC DNA]</scope>
    <source>
        <strain evidence="6 7">CKOBP-6</strain>
    </source>
</reference>
<dbReference type="GO" id="GO:0043565">
    <property type="term" value="F:sequence-specific DNA binding"/>
    <property type="evidence" value="ECO:0007669"/>
    <property type="project" value="InterPro"/>
</dbReference>
<evidence type="ECO:0000256" key="1">
    <source>
        <dbReference type="ARBA" id="ARBA00023015"/>
    </source>
</evidence>
<organism evidence="6 7">
    <name type="scientific">Paenibacillus contaminans</name>
    <dbReference type="NCBI Taxonomy" id="450362"/>
    <lineage>
        <taxon>Bacteria</taxon>
        <taxon>Bacillati</taxon>
        <taxon>Bacillota</taxon>
        <taxon>Bacilli</taxon>
        <taxon>Bacillales</taxon>
        <taxon>Paenibacillaceae</taxon>
        <taxon>Paenibacillus</taxon>
    </lineage>
</organism>
<dbReference type="SUPFAM" id="SSF53807">
    <property type="entry name" value="Helical backbone' metal receptor"/>
    <property type="match status" value="1"/>
</dbReference>
<dbReference type="SMART" id="SM00342">
    <property type="entry name" value="HTH_ARAC"/>
    <property type="match status" value="1"/>
</dbReference>
<gene>
    <name evidence="6" type="ORF">DQG23_13600</name>
</gene>
<dbReference type="InterPro" id="IPR018062">
    <property type="entry name" value="HTH_AraC-typ_CS"/>
</dbReference>
<evidence type="ECO:0000256" key="3">
    <source>
        <dbReference type="ARBA" id="ARBA00023163"/>
    </source>
</evidence>
<dbReference type="Pfam" id="PF12833">
    <property type="entry name" value="HTH_18"/>
    <property type="match status" value="1"/>
</dbReference>
<feature type="domain" description="HTH araC/xylS-type" evidence="4">
    <location>
        <begin position="155"/>
        <end position="253"/>
    </location>
</feature>
<dbReference type="EMBL" id="QMFB01000007">
    <property type="protein sequence ID" value="RAV20802.1"/>
    <property type="molecule type" value="Genomic_DNA"/>
</dbReference>
<dbReference type="OrthoDB" id="2461801at2"/>
<dbReference type="SUPFAM" id="SSF51215">
    <property type="entry name" value="Regulatory protein AraC"/>
    <property type="match status" value="1"/>
</dbReference>
<feature type="domain" description="Fe/B12 periplasmic-binding" evidence="5">
    <location>
        <begin position="257"/>
        <end position="520"/>
    </location>
</feature>
<keyword evidence="7" id="KW-1185">Reference proteome</keyword>
<dbReference type="InterPro" id="IPR020449">
    <property type="entry name" value="Tscrpt_reg_AraC-type_HTH"/>
</dbReference>
<keyword evidence="2" id="KW-0238">DNA-binding</keyword>
<dbReference type="PROSITE" id="PS00041">
    <property type="entry name" value="HTH_ARAC_FAMILY_1"/>
    <property type="match status" value="1"/>
</dbReference>
<sequence length="522" mass="61070">MDDLWFKVRGIERFHDVRMEPRLVESHVLFIVKAGGGRLMIDLQSYRLSQDTVHIAHPGQTAGLTAENGETLDLYMIMFDVRSETGTEAVFLYDGEIHVRADAQTQVLCDSINDCFRNERALERFRGQSFFQELLYGAMSQIRHSPEADSRTALNRTKAYIDSHYSESLTIERLARMADISPKYYVNLFKKTYGISAIDYLTEARVNAAKQLMMRSDARLRDIAHQVGYNDEFYFSRLFKKETGMSPTAYLKKRSRKIAAYSPSVLGQMLALKTIPYAAPLHPKWTAYYYMTYRDEIPLHLSAYRFNEDWESNIETLIRHKPDTIISMDDLEPEERERLEKYTNVEFIPIKDTDWRERLRLIANYLELQHEAESRLLSYERKVRIARERIHKTIKDDTVLAISIHKQNCYRSPTRGMREVLYEDLQLKPLPDCHSEACKKPISVEQIAEIDADRILLNVCQETESLNGWQELQSGQLWKSLKAVRKNQVYLISSDPWREYSAYSCERMVEDLVRQLCGDRPF</sequence>
<keyword evidence="1" id="KW-0805">Transcription regulation</keyword>
<dbReference type="Gene3D" id="1.10.10.60">
    <property type="entry name" value="Homeodomain-like"/>
    <property type="match status" value="2"/>
</dbReference>
<dbReference type="InterPro" id="IPR018060">
    <property type="entry name" value="HTH_AraC"/>
</dbReference>
<dbReference type="Proteomes" id="UP000250369">
    <property type="component" value="Unassembled WGS sequence"/>
</dbReference>
<evidence type="ECO:0000259" key="5">
    <source>
        <dbReference type="PROSITE" id="PS50983"/>
    </source>
</evidence>
<dbReference type="PROSITE" id="PS01124">
    <property type="entry name" value="HTH_ARAC_FAMILY_2"/>
    <property type="match status" value="1"/>
</dbReference>
<protein>
    <submittedName>
        <fullName evidence="6">AraC family transcriptional regulator</fullName>
    </submittedName>
</protein>
<name>A0A329MMF9_9BACL</name>
<dbReference type="InterPro" id="IPR037923">
    <property type="entry name" value="HTH-like"/>
</dbReference>
<accession>A0A329MMF9</accession>
<dbReference type="PANTHER" id="PTHR43280:SF28">
    <property type="entry name" value="HTH-TYPE TRANSCRIPTIONAL ACTIVATOR RHAS"/>
    <property type="match status" value="1"/>
</dbReference>
<dbReference type="Gene3D" id="3.40.50.1980">
    <property type="entry name" value="Nitrogenase molybdenum iron protein domain"/>
    <property type="match status" value="2"/>
</dbReference>
<proteinExistence type="predicted"/>
<evidence type="ECO:0000259" key="4">
    <source>
        <dbReference type="PROSITE" id="PS01124"/>
    </source>
</evidence>